<dbReference type="Proteomes" id="UP000191240">
    <property type="component" value="Unassembled WGS sequence"/>
</dbReference>
<evidence type="ECO:0000256" key="1">
    <source>
        <dbReference type="SAM" id="MobiDB-lite"/>
    </source>
</evidence>
<name>A0A1M6GFH6_9FIRM</name>
<proteinExistence type="predicted"/>
<gene>
    <name evidence="2" type="ORF">SAMN02745671_02646</name>
</gene>
<feature type="region of interest" description="Disordered" evidence="1">
    <location>
        <begin position="1"/>
        <end position="23"/>
    </location>
</feature>
<organism evidence="2 3">
    <name type="scientific">Anaerovibrio lipolyticus DSM 3074</name>
    <dbReference type="NCBI Taxonomy" id="1120997"/>
    <lineage>
        <taxon>Bacteria</taxon>
        <taxon>Bacillati</taxon>
        <taxon>Bacillota</taxon>
        <taxon>Negativicutes</taxon>
        <taxon>Selenomonadales</taxon>
        <taxon>Selenomonadaceae</taxon>
        <taxon>Anaerovibrio</taxon>
    </lineage>
</organism>
<sequence>MKDWKKVQGSMVERPKEFDTESSPTTVYQRRKIQLVEVEGSDGTKPTVWEYEERTMSHTEYMAITNAITQSKLEYLAAMTDIDLEGGL</sequence>
<dbReference type="EMBL" id="FQYW01000030">
    <property type="protein sequence ID" value="SHJ08726.1"/>
    <property type="molecule type" value="Genomic_DNA"/>
</dbReference>
<evidence type="ECO:0000313" key="2">
    <source>
        <dbReference type="EMBL" id="SHJ08726.1"/>
    </source>
</evidence>
<protein>
    <submittedName>
        <fullName evidence="2">Uncharacterized protein</fullName>
    </submittedName>
</protein>
<evidence type="ECO:0000313" key="3">
    <source>
        <dbReference type="Proteomes" id="UP000191240"/>
    </source>
</evidence>
<dbReference type="AlphaFoldDB" id="A0A1M6GFH6"/>
<reference evidence="2 3" key="1">
    <citation type="submission" date="2016-11" db="EMBL/GenBank/DDBJ databases">
        <authorList>
            <person name="Jaros S."/>
            <person name="Januszkiewicz K."/>
            <person name="Wedrychowicz H."/>
        </authorList>
    </citation>
    <scope>NUCLEOTIDE SEQUENCE [LARGE SCALE GENOMIC DNA]</scope>
    <source>
        <strain evidence="2 3">DSM 3074</strain>
    </source>
</reference>
<accession>A0A1M6GFH6</accession>